<dbReference type="EMBL" id="OZ020113">
    <property type="protein sequence ID" value="CAK9265741.1"/>
    <property type="molecule type" value="Genomic_DNA"/>
</dbReference>
<sequence length="327" mass="38532">MRAAPCEHKAKASETHLVLQLKVAKRLHNFRSFDPPQQQQQESRLDMAAQDQQLILPCPVNSYMNNLSEEQYRKCVENFMETMERTFAPDVGTRDTYLHFVQAATDFKENRIEVAEWVEVVKELLDGHWWLLHRFANFLPVLDDNTGDQLREEAIANRNEETLRQTAIMRDAMRYAIHAPHESVEAYHEALMEATYLARYVPMMIYSQVTGQYRDFLLRVKDRFDQELADAEDDQEAEEPPLQHVGNDGHQEQQQQPLPRQYVPDDDDMQEEQPQQQPVQYEAFVETVGMLATGERTRQQMMEEVATMFHPEHQDLLYEFHYLMKVQ</sequence>
<proteinExistence type="predicted"/>
<reference evidence="4" key="1">
    <citation type="submission" date="2024-02" db="EMBL/GenBank/DDBJ databases">
        <authorList>
            <consortium name="ELIXIR-Norway"/>
            <consortium name="Elixir Norway"/>
        </authorList>
    </citation>
    <scope>NUCLEOTIDE SEQUENCE</scope>
</reference>
<evidence type="ECO:0000313" key="4">
    <source>
        <dbReference type="EMBL" id="CAK9265741.1"/>
    </source>
</evidence>
<feature type="region of interest" description="Disordered" evidence="3">
    <location>
        <begin position="228"/>
        <end position="278"/>
    </location>
</feature>
<dbReference type="Proteomes" id="UP001497444">
    <property type="component" value="Chromosome 18"/>
</dbReference>
<dbReference type="PANTHER" id="PTHR12346">
    <property type="entry name" value="SIN3B-RELATED"/>
    <property type="match status" value="1"/>
</dbReference>
<evidence type="ECO:0000256" key="2">
    <source>
        <dbReference type="ARBA" id="ARBA00023242"/>
    </source>
</evidence>
<dbReference type="Pfam" id="PF02671">
    <property type="entry name" value="PAH"/>
    <property type="match status" value="1"/>
</dbReference>
<evidence type="ECO:0000256" key="3">
    <source>
        <dbReference type="SAM" id="MobiDB-lite"/>
    </source>
</evidence>
<accession>A0ABP0WHV1</accession>
<keyword evidence="5" id="KW-1185">Reference proteome</keyword>
<protein>
    <submittedName>
        <fullName evidence="4">Uncharacterized protein</fullName>
    </submittedName>
</protein>
<gene>
    <name evidence="4" type="ORF">CSSPJE1EN1_LOCUS11219</name>
</gene>
<dbReference type="SUPFAM" id="SSF47762">
    <property type="entry name" value="PAH2 domain"/>
    <property type="match status" value="1"/>
</dbReference>
<evidence type="ECO:0000256" key="1">
    <source>
        <dbReference type="ARBA" id="ARBA00004123"/>
    </source>
</evidence>
<name>A0ABP0WHV1_9BRYO</name>
<dbReference type="InterPro" id="IPR039774">
    <property type="entry name" value="Sin3-like"/>
</dbReference>
<dbReference type="InterPro" id="IPR003822">
    <property type="entry name" value="PAH"/>
</dbReference>
<feature type="compositionally biased region" description="Acidic residues" evidence="3">
    <location>
        <begin position="228"/>
        <end position="239"/>
    </location>
</feature>
<keyword evidence="2" id="KW-0539">Nucleus</keyword>
<organism evidence="4 5">
    <name type="scientific">Sphagnum jensenii</name>
    <dbReference type="NCBI Taxonomy" id="128206"/>
    <lineage>
        <taxon>Eukaryota</taxon>
        <taxon>Viridiplantae</taxon>
        <taxon>Streptophyta</taxon>
        <taxon>Embryophyta</taxon>
        <taxon>Bryophyta</taxon>
        <taxon>Sphagnophytina</taxon>
        <taxon>Sphagnopsida</taxon>
        <taxon>Sphagnales</taxon>
        <taxon>Sphagnaceae</taxon>
        <taxon>Sphagnum</taxon>
    </lineage>
</organism>
<evidence type="ECO:0000313" key="5">
    <source>
        <dbReference type="Proteomes" id="UP001497444"/>
    </source>
</evidence>
<comment type="subcellular location">
    <subcellularLocation>
        <location evidence="1">Nucleus</location>
    </subcellularLocation>
</comment>
<dbReference type="InterPro" id="IPR036600">
    <property type="entry name" value="PAH_sf"/>
</dbReference>
<dbReference type="Gene3D" id="1.20.1160.11">
    <property type="entry name" value="Paired amphipathic helix"/>
    <property type="match status" value="2"/>
</dbReference>